<evidence type="ECO:0000313" key="2">
    <source>
        <dbReference type="Proteomes" id="UP000070284"/>
    </source>
</evidence>
<sequence>MVPNFGGSIRLQDPEDPGTVVGDIQDEGKMVVGPGSVVYPEYDAKKETGGYYEIVSDKPPAFVRENTLKDAFGSFINARKKRPEKTAQVRKNDAKPKTYDIKITEVGKIKEFIEEGRLNYRKGGKYGGYYFGPHPVHGSTTGQNFHVVPRLNCFHCYRNGHDSGGGPLWWIAIEEGLIDCSEAYSGLSYGKVRYNLESNGKLKDMGFANAEKEDGEWKYWKTEKDVAKTCVRLSQRVMTFDGLKKEFEKTLKGCVDEGYLTEEMFSEIWGAYKEKNISFPTFLQTTQRMNLPPESVFSLLDGDEGCETLSQLYSATKNELKRSQAKLVEGLLSLHEEEFDGGMGTLEDFIDLAGERFPSESPSRLEEAAERLAEGRDISFEVENLGGEAID</sequence>
<organism evidence="1 2">
    <name type="scientific">candidate division MSBL1 archaeon SCGC-AAA259E19</name>
    <dbReference type="NCBI Taxonomy" id="1698264"/>
    <lineage>
        <taxon>Archaea</taxon>
        <taxon>Methanobacteriati</taxon>
        <taxon>Methanobacteriota</taxon>
        <taxon>candidate division MSBL1</taxon>
    </lineage>
</organism>
<dbReference type="EMBL" id="LHXO01000012">
    <property type="protein sequence ID" value="KXA95552.1"/>
    <property type="molecule type" value="Genomic_DNA"/>
</dbReference>
<dbReference type="GO" id="GO:0008270">
    <property type="term" value="F:zinc ion binding"/>
    <property type="evidence" value="ECO:0007669"/>
    <property type="project" value="InterPro"/>
</dbReference>
<comment type="caution">
    <text evidence="1">The sequence shown here is derived from an EMBL/GenBank/DDBJ whole genome shotgun (WGS) entry which is preliminary data.</text>
</comment>
<dbReference type="GO" id="GO:0003677">
    <property type="term" value="F:DNA binding"/>
    <property type="evidence" value="ECO:0007669"/>
    <property type="project" value="InterPro"/>
</dbReference>
<gene>
    <name evidence="1" type="ORF">AKJ65_01525</name>
</gene>
<dbReference type="Proteomes" id="UP000070284">
    <property type="component" value="Unassembled WGS sequence"/>
</dbReference>
<keyword evidence="2" id="KW-1185">Reference proteome</keyword>
<dbReference type="InterPro" id="IPR036977">
    <property type="entry name" value="DNA_primase_Znf_CHC2"/>
</dbReference>
<protein>
    <submittedName>
        <fullName evidence="1">Uncharacterized protein</fullName>
    </submittedName>
</protein>
<evidence type="ECO:0000313" key="1">
    <source>
        <dbReference type="EMBL" id="KXA95552.1"/>
    </source>
</evidence>
<proteinExistence type="predicted"/>
<accession>A0A133UMT5</accession>
<dbReference type="AlphaFoldDB" id="A0A133UMT5"/>
<reference evidence="1 2" key="1">
    <citation type="journal article" date="2016" name="Sci. Rep.">
        <title>Metabolic traits of an uncultured archaeal lineage -MSBL1- from brine pools of the Red Sea.</title>
        <authorList>
            <person name="Mwirichia R."/>
            <person name="Alam I."/>
            <person name="Rashid M."/>
            <person name="Vinu M."/>
            <person name="Ba-Alawi W."/>
            <person name="Anthony Kamau A."/>
            <person name="Kamanda Ngugi D."/>
            <person name="Goker M."/>
            <person name="Klenk H.P."/>
            <person name="Bajic V."/>
            <person name="Stingl U."/>
        </authorList>
    </citation>
    <scope>NUCLEOTIDE SEQUENCE [LARGE SCALE GENOMIC DNA]</scope>
    <source>
        <strain evidence="1">SCGC-AAA259E19</strain>
    </source>
</reference>
<dbReference type="GO" id="GO:0006260">
    <property type="term" value="P:DNA replication"/>
    <property type="evidence" value="ECO:0007669"/>
    <property type="project" value="InterPro"/>
</dbReference>
<name>A0A133UMT5_9EURY</name>
<dbReference type="Gene3D" id="3.90.580.10">
    <property type="entry name" value="Zinc finger, CHC2-type domain"/>
    <property type="match status" value="1"/>
</dbReference>